<keyword evidence="4 9" id="KW-0808">Transferase</keyword>
<evidence type="ECO:0000259" key="10">
    <source>
        <dbReference type="Pfam" id="PF04413"/>
    </source>
</evidence>
<evidence type="ECO:0000256" key="2">
    <source>
        <dbReference type="ARBA" id="ARBA00012621"/>
    </source>
</evidence>
<dbReference type="STRING" id="690850.Desaf_0138"/>
<evidence type="ECO:0000256" key="6">
    <source>
        <dbReference type="ARBA" id="ARBA00049183"/>
    </source>
</evidence>
<comment type="function">
    <text evidence="9">Involved in lipopolysaccharide (LPS) biosynthesis. Catalyzes the transfer of 3-deoxy-D-manno-octulosonate (Kdo) residue(s) from CMP-Kdo to lipid IV(A), the tetraacyldisaccharide-1,4'-bisphosphate precursor of lipid A.</text>
</comment>
<dbReference type="GO" id="GO:0009245">
    <property type="term" value="P:lipid A biosynthetic process"/>
    <property type="evidence" value="ECO:0007669"/>
    <property type="project" value="TreeGrafter"/>
</dbReference>
<evidence type="ECO:0000256" key="4">
    <source>
        <dbReference type="ARBA" id="ARBA00022679"/>
    </source>
</evidence>
<dbReference type="GO" id="GO:0005886">
    <property type="term" value="C:plasma membrane"/>
    <property type="evidence" value="ECO:0007669"/>
    <property type="project" value="UniProtKB-SubCell"/>
</dbReference>
<keyword evidence="9" id="KW-0472">Membrane</keyword>
<dbReference type="Gene3D" id="3.40.50.2000">
    <property type="entry name" value="Glycogen Phosphorylase B"/>
    <property type="match status" value="1"/>
</dbReference>
<evidence type="ECO:0000256" key="1">
    <source>
        <dbReference type="ARBA" id="ARBA00004713"/>
    </source>
</evidence>
<feature type="site" description="Transition state stabilizer" evidence="8">
    <location>
        <position position="136"/>
    </location>
</feature>
<evidence type="ECO:0000313" key="11">
    <source>
        <dbReference type="EMBL" id="EGJ48498.1"/>
    </source>
</evidence>
<dbReference type="HOGENOM" id="CLU_036146_2_0_7"/>
<proteinExistence type="inferred from homology"/>
<dbReference type="PANTHER" id="PTHR42755">
    <property type="entry name" value="3-DEOXY-MANNO-OCTULOSONATE CYTIDYLYLTRANSFERASE"/>
    <property type="match status" value="1"/>
</dbReference>
<dbReference type="Proteomes" id="UP000007844">
    <property type="component" value="Chromosome"/>
</dbReference>
<protein>
    <recommendedName>
        <fullName evidence="3 9">3-deoxy-D-manno-octulosonic acid transferase</fullName>
        <shortName evidence="9">Kdo transferase</shortName>
        <ecNumber evidence="2 9">2.4.99.12</ecNumber>
    </recommendedName>
    <alternativeName>
        <fullName evidence="5 9">Lipid IV(A) 3-deoxy-D-manno-octulosonic acid transferase</fullName>
    </alternativeName>
</protein>
<organism evidence="11 12">
    <name type="scientific">Desulfocurvibacter africanus subsp. africanus str. Walvis Bay</name>
    <dbReference type="NCBI Taxonomy" id="690850"/>
    <lineage>
        <taxon>Bacteria</taxon>
        <taxon>Pseudomonadati</taxon>
        <taxon>Thermodesulfobacteriota</taxon>
        <taxon>Desulfovibrionia</taxon>
        <taxon>Desulfovibrionales</taxon>
        <taxon>Desulfovibrionaceae</taxon>
        <taxon>Desulfocurvibacter</taxon>
    </lineage>
</organism>
<dbReference type="Pfam" id="PF04413">
    <property type="entry name" value="Glycos_transf_N"/>
    <property type="match status" value="1"/>
</dbReference>
<dbReference type="eggNOG" id="COG1519">
    <property type="taxonomic scope" value="Bacteria"/>
</dbReference>
<evidence type="ECO:0000256" key="9">
    <source>
        <dbReference type="RuleBase" id="RU365103"/>
    </source>
</evidence>
<evidence type="ECO:0000256" key="7">
    <source>
        <dbReference type="PIRSR" id="PIRSR639901-1"/>
    </source>
</evidence>
<evidence type="ECO:0000256" key="3">
    <source>
        <dbReference type="ARBA" id="ARBA00019077"/>
    </source>
</evidence>
<dbReference type="UniPathway" id="UPA00958"/>
<feature type="site" description="Transition state stabilizer" evidence="8">
    <location>
        <position position="211"/>
    </location>
</feature>
<evidence type="ECO:0000256" key="5">
    <source>
        <dbReference type="ARBA" id="ARBA00031445"/>
    </source>
</evidence>
<keyword evidence="9" id="KW-1003">Cell membrane</keyword>
<dbReference type="AlphaFoldDB" id="F3YVA6"/>
<dbReference type="Gene3D" id="3.40.50.11720">
    <property type="entry name" value="3-Deoxy-D-manno-octulosonic-acid transferase, N-terminal domain"/>
    <property type="match status" value="1"/>
</dbReference>
<comment type="catalytic activity">
    <reaction evidence="6 9">
        <text>lipid IVA (E. coli) + CMP-3-deoxy-beta-D-manno-octulosonate = alpha-Kdo-(2-&gt;6)-lipid IVA (E. coli) + CMP + H(+)</text>
        <dbReference type="Rhea" id="RHEA:28066"/>
        <dbReference type="ChEBI" id="CHEBI:15378"/>
        <dbReference type="ChEBI" id="CHEBI:58603"/>
        <dbReference type="ChEBI" id="CHEBI:60364"/>
        <dbReference type="ChEBI" id="CHEBI:60377"/>
        <dbReference type="ChEBI" id="CHEBI:85987"/>
        <dbReference type="EC" id="2.4.99.12"/>
    </reaction>
</comment>
<dbReference type="InterPro" id="IPR039901">
    <property type="entry name" value="Kdotransferase"/>
</dbReference>
<accession>F3YVA6</accession>
<dbReference type="GO" id="GO:0009244">
    <property type="term" value="P:lipopolysaccharide core region biosynthetic process"/>
    <property type="evidence" value="ECO:0007669"/>
    <property type="project" value="UniProtKB-UniRule"/>
</dbReference>
<dbReference type="KEGG" id="daf:Desaf_0138"/>
<dbReference type="GO" id="GO:0043842">
    <property type="term" value="F:Kdo transferase activity"/>
    <property type="evidence" value="ECO:0007669"/>
    <property type="project" value="UniProtKB-EC"/>
</dbReference>
<comment type="pathway">
    <text evidence="1 9">Bacterial outer membrane biogenesis; LPS core biosynthesis.</text>
</comment>
<evidence type="ECO:0000256" key="8">
    <source>
        <dbReference type="PIRSR" id="PIRSR639901-2"/>
    </source>
</evidence>
<dbReference type="PANTHER" id="PTHR42755:SF1">
    <property type="entry name" value="3-DEOXY-D-MANNO-OCTULOSONIC ACID TRANSFERASE, MITOCHONDRIAL-RELATED"/>
    <property type="match status" value="1"/>
</dbReference>
<dbReference type="InterPro" id="IPR038107">
    <property type="entry name" value="Glycos_transf_N_sf"/>
</dbReference>
<feature type="domain" description="3-deoxy-D-manno-octulosonic-acid transferase N-terminal" evidence="10">
    <location>
        <begin position="44"/>
        <end position="213"/>
    </location>
</feature>
<reference evidence="11 12" key="1">
    <citation type="journal article" date="2011" name="J. Bacteriol.">
        <title>Genome sequence of the mercury-methylating and pleomorphic Desulfovibrio africanus Strain Walvis Bay.</title>
        <authorList>
            <person name="Brown S.D."/>
            <person name="Wall J.D."/>
            <person name="Kucken A.M."/>
            <person name="Gilmour C.C."/>
            <person name="Podar M."/>
            <person name="Brandt C.C."/>
            <person name="Teshima H."/>
            <person name="Detter J.C."/>
            <person name="Han C.S."/>
            <person name="Land M.L."/>
            <person name="Lucas S."/>
            <person name="Han J."/>
            <person name="Pennacchio L."/>
            <person name="Nolan M."/>
            <person name="Pitluck S."/>
            <person name="Woyke T."/>
            <person name="Goodwin L."/>
            <person name="Palumbo A.V."/>
            <person name="Elias D.A."/>
        </authorList>
    </citation>
    <scope>NUCLEOTIDE SEQUENCE [LARGE SCALE GENOMIC DNA]</scope>
    <source>
        <strain evidence="11 12">Walvis Bay</strain>
    </source>
</reference>
<comment type="subcellular location">
    <subcellularLocation>
        <location evidence="9">Cell membrane</location>
    </subcellularLocation>
</comment>
<dbReference type="InterPro" id="IPR007507">
    <property type="entry name" value="Glycos_transf_N"/>
</dbReference>
<feature type="active site" description="Proton acceptor" evidence="7">
    <location>
        <position position="58"/>
    </location>
</feature>
<dbReference type="EC" id="2.4.99.12" evidence="2 9"/>
<keyword evidence="9" id="KW-0448">Lipopolysaccharide biosynthesis</keyword>
<keyword evidence="12" id="KW-1185">Reference proteome</keyword>
<gene>
    <name evidence="11" type="ORF">Desaf_0138</name>
</gene>
<name>F3YVA6_DESAF</name>
<comment type="similarity">
    <text evidence="9">Belongs to the glycosyltransferase group 1 family.</text>
</comment>
<sequence>MEGPLAMSIARAIYGLGWTMAMPLLRRHKRLSQGYEQRTLQEPLPEAGLWIQAASGGEAYLAAELLRALADEVPRFTALATTNTAQGLTILEQAAAELNGGEQGRRLYTAFCPFDKPGTMAQALFQVRPKAVVLLESELWPGLLTSCRKRGVPVVLVNGRMRPRSLAGYLAAQGFMRAMGPREALAISKTDAMRLGLLFGRERVSVMPNMKFDRVRLGQELPYARNPLATILRAGAPFVVLGSVRTEEEPLVERVIAGLLRARPGTIVGLFPRHMERITTWQERLTRMRIRWTTRGSMSGPASPGTVILWDAFGELDAAYHLARAAFVGGSLVPLGGQNFLEPLAAGVAPVIGPHWDNFAWVGTGLMDQGLVRVARTPEDVAGILVADLNKPRPRDLLRAQVEEYVSTRRGGAKFAAARIAKYLNTD</sequence>
<dbReference type="EMBL" id="CP003221">
    <property type="protein sequence ID" value="EGJ48498.1"/>
    <property type="molecule type" value="Genomic_DNA"/>
</dbReference>
<evidence type="ECO:0000313" key="12">
    <source>
        <dbReference type="Proteomes" id="UP000007844"/>
    </source>
</evidence>